<feature type="transmembrane region" description="Helical" evidence="12">
    <location>
        <begin position="72"/>
        <end position="92"/>
    </location>
</feature>
<dbReference type="InterPro" id="IPR044726">
    <property type="entry name" value="ABCC_6TM_D2"/>
</dbReference>
<dbReference type="InterPro" id="IPR003593">
    <property type="entry name" value="AAA+_ATPase"/>
</dbReference>
<name>A0A7J6JNG4_COLFN</name>
<feature type="compositionally biased region" description="Pro residues" evidence="11">
    <location>
        <begin position="1192"/>
        <end position="1207"/>
    </location>
</feature>
<dbReference type="GO" id="GO:0140359">
    <property type="term" value="F:ABC-type transporter activity"/>
    <property type="evidence" value="ECO:0007669"/>
    <property type="project" value="InterPro"/>
</dbReference>
<evidence type="ECO:0000256" key="9">
    <source>
        <dbReference type="ARBA" id="ARBA00023136"/>
    </source>
</evidence>
<feature type="compositionally biased region" description="Basic and acidic residues" evidence="11">
    <location>
        <begin position="852"/>
        <end position="868"/>
    </location>
</feature>
<dbReference type="PANTHER" id="PTHR24223:SF399">
    <property type="entry name" value="ABC TRANSPORTER ATNG"/>
    <property type="match status" value="1"/>
</dbReference>
<dbReference type="InterPro" id="IPR017871">
    <property type="entry name" value="ABC_transporter-like_CS"/>
</dbReference>
<keyword evidence="6" id="KW-0547">Nucleotide-binding</keyword>
<keyword evidence="5 12" id="KW-0812">Transmembrane</keyword>
<feature type="transmembrane region" description="Helical" evidence="12">
    <location>
        <begin position="267"/>
        <end position="288"/>
    </location>
</feature>
<dbReference type="CDD" id="cd03250">
    <property type="entry name" value="ABCC_MRP_domain1"/>
    <property type="match status" value="1"/>
</dbReference>
<feature type="region of interest" description="Disordered" evidence="11">
    <location>
        <begin position="570"/>
        <end position="590"/>
    </location>
</feature>
<keyword evidence="3" id="KW-0813">Transport</keyword>
<dbReference type="InParanoid" id="A0A7J6JNG4"/>
<dbReference type="InterPro" id="IPR056227">
    <property type="entry name" value="TMD0_ABC"/>
</dbReference>
<dbReference type="Gene3D" id="1.20.1560.10">
    <property type="entry name" value="ABC transporter type 1, transmembrane domain"/>
    <property type="match status" value="2"/>
</dbReference>
<feature type="transmembrane region" description="Helical" evidence="12">
    <location>
        <begin position="933"/>
        <end position="959"/>
    </location>
</feature>
<evidence type="ECO:0000313" key="16">
    <source>
        <dbReference type="Proteomes" id="UP000011096"/>
    </source>
</evidence>
<keyword evidence="9 12" id="KW-0472">Membrane</keyword>
<keyword evidence="4" id="KW-1003">Cell membrane</keyword>
<dbReference type="InterPro" id="IPR050173">
    <property type="entry name" value="ABC_transporter_C-like"/>
</dbReference>
<feature type="domain" description="ABC transmembrane type-1" evidence="14">
    <location>
        <begin position="932"/>
        <end position="1174"/>
    </location>
</feature>
<feature type="domain" description="ABC transporter" evidence="13">
    <location>
        <begin position="1213"/>
        <end position="1439"/>
    </location>
</feature>
<evidence type="ECO:0000256" key="10">
    <source>
        <dbReference type="ARBA" id="ARBA00023180"/>
    </source>
</evidence>
<evidence type="ECO:0000256" key="6">
    <source>
        <dbReference type="ARBA" id="ARBA00022741"/>
    </source>
</evidence>
<dbReference type="PROSITE" id="PS00211">
    <property type="entry name" value="ABC_TRANSPORTER_1"/>
    <property type="match status" value="2"/>
</dbReference>
<feature type="transmembrane region" description="Helical" evidence="12">
    <location>
        <begin position="491"/>
        <end position="513"/>
    </location>
</feature>
<dbReference type="Gene3D" id="3.40.50.300">
    <property type="entry name" value="P-loop containing nucleotide triphosphate hydrolases"/>
    <property type="match status" value="2"/>
</dbReference>
<evidence type="ECO:0000313" key="15">
    <source>
        <dbReference type="EMBL" id="KAF4492346.1"/>
    </source>
</evidence>
<sequence>MDNFTSIADCEGSFGPAASVCSDRFDFTLLFEQSLLNIGPSAALLLALPLRLQQLLRQRRKVLRHPLNAAKIVTCVTFGVIQIALVSLWAQAPFANRVSVAAAVLGVLDALALGVLSHTEHVRSIRPSTIICVYLVFSLAFDAVQCRTLWLLPGLQKLAAVFTASLTVKLAMFMLEVQGKRRFLIAALRNLSPETTSGIIGRGFFWWLNGFMTRGFKATLSPAALYDIDDGLRSEELLQRLLQQWDQRKGKGKYALIKALFSSTKKACIATAFPRLVLIGFKFAQPFLINRIITYVDGDKGSDPKSVAYGLITATAMIYLGTAIVNGFYQHKLYRFITMVRGSLASFVLSKNLDANTAAAEDSSAALTLVSADVRNICRSFETLHEVWANPVEIGIAIWLLQRQLGLGSVGPAITIIVCTVGMSKLGQLMPPAMKLWSENIQTRITVTSEVLGSIKETKMLGMTEFLQKVIQDLRITELVMAKKYRAMITYMNVLGNCPSMVGPVVTFGIALLAQRINAGGSLSIATVFTSLSIIDMIAGPLALLISSVPSLLASLGSFERIEDFVGNDNLSQNPTTMEQPRPTPSENDAGVEMQTFSTKATSDREHVVVVEDGSISIKAAETPILQNVNLRIPPSTLTILIGRVGSGKTVLLRGLLGELPMTGSIKTLDGGVAYCAQTTWLTTSTVKENIIAQSPLNQDWYDKVVHACALLPDFANLSNGDETVVGSKGQSLSGGQKQRVALARAVYARKPVLVVDDALSGLDSSTQNHIWDNVFGQNGLVRRFGTTIILATHSLSYLKYGDHIVILGDDGKIANQGTFTAVRHSAYLETLSIEDNKHSKNDESATSTPETSEKSKKPKAPEGNDKELDLLRKAGDTTLYWYYLKSIGWLYGSLGVLGMFGDCFVRVFPQVWLKSWTENDAKTGGADTGMYFGVYAGMSVGGLFIIGLNIWMMFVMIVPKSSQNLHWKLLQTVMKAPLSFFLVKDTGDLLNRFSQDLSHIDRDLPTALFMTSIAVLDCLAGLVLIMIGAKYLAAVIPVLLVALYCLQAFYLRTSRQMRFLDLQAQAPLLTKLVETIDGISTIRAFGWQGAFRDSSLHLLDQSQRPYYLLFCIQRWLTLVLDILVGAIAVLLVSLAMTIPESTSTGAIAIALYNVLNFNSSLATLITSWTELETSLGAISRLRTFESKTPVEPSPSPEEQAPLPPNWPSEGRLEINNITASYSPDTRPVLQDVSLTLQPGDKAAICGRTGSGKSTLTLTIFKLLGLDSGSIVIDGIDISQVPNNVLRRRLIAIPQEPLLFPGTLRTNLFPRTEGLGAGEIPSDEALISALTKVSLWSAISLSGGLDTDVSNLALSKGQKQLLCLARAIVRKHSSKILVLDEATSAVDQETEEMMAKIIETEFAAHTVVSIVHRPQALRGLHMVVTLQDGKILKIGPPEL</sequence>
<evidence type="ECO:0000256" key="2">
    <source>
        <dbReference type="ARBA" id="ARBA00009726"/>
    </source>
</evidence>
<reference evidence="15 16" key="1">
    <citation type="submission" date="2012-08" db="EMBL/GenBank/DDBJ databases">
        <authorList>
            <person name="Gan P.H.P."/>
            <person name="Ikeda K."/>
            <person name="Irieda H."/>
            <person name="Narusaka M."/>
            <person name="O'Connell R.J."/>
            <person name="Narusaka Y."/>
            <person name="Takano Y."/>
            <person name="Kubo Y."/>
            <person name="Shirasu K."/>
        </authorList>
    </citation>
    <scope>NUCLEOTIDE SEQUENCE [LARGE SCALE GENOMIC DNA]</scope>
    <source>
        <strain evidence="15 16">Nara gc5</strain>
    </source>
</reference>
<dbReference type="Pfam" id="PF24357">
    <property type="entry name" value="TMD0_ABC"/>
    <property type="match status" value="1"/>
</dbReference>
<dbReference type="CDD" id="cd18580">
    <property type="entry name" value="ABC_6TM_ABCC_D2"/>
    <property type="match status" value="1"/>
</dbReference>
<keyword evidence="8 12" id="KW-1133">Transmembrane helix</keyword>
<proteinExistence type="inferred from homology"/>
<feature type="domain" description="ABC transporter" evidence="13">
    <location>
        <begin position="611"/>
        <end position="836"/>
    </location>
</feature>
<dbReference type="InterPro" id="IPR003439">
    <property type="entry name" value="ABC_transporter-like_ATP-bd"/>
</dbReference>
<dbReference type="Proteomes" id="UP000011096">
    <property type="component" value="Unassembled WGS sequence"/>
</dbReference>
<dbReference type="CDD" id="cd18579">
    <property type="entry name" value="ABC_6TM_ABCC_D1"/>
    <property type="match status" value="1"/>
</dbReference>
<dbReference type="SUPFAM" id="SSF52540">
    <property type="entry name" value="P-loop containing nucleoside triphosphate hydrolases"/>
    <property type="match status" value="2"/>
</dbReference>
<gene>
    <name evidence="15" type="primary">atnG-5</name>
    <name evidence="15" type="ORF">CGGC5_v000255</name>
</gene>
<evidence type="ECO:0000256" key="3">
    <source>
        <dbReference type="ARBA" id="ARBA00022448"/>
    </source>
</evidence>
<feature type="region of interest" description="Disordered" evidence="11">
    <location>
        <begin position="1187"/>
        <end position="1209"/>
    </location>
</feature>
<feature type="transmembrane region" description="Helical" evidence="12">
    <location>
        <begin position="1032"/>
        <end position="1052"/>
    </location>
</feature>
<dbReference type="InterPro" id="IPR027417">
    <property type="entry name" value="P-loop_NTPase"/>
</dbReference>
<feature type="domain" description="ABC transmembrane type-1" evidence="14">
    <location>
        <begin position="276"/>
        <end position="554"/>
    </location>
</feature>
<comment type="similarity">
    <text evidence="2">Belongs to the ABC transporter superfamily. ABCC family. Conjugate transporter (TC 3.A.1.208) subfamily.</text>
</comment>
<dbReference type="InterPro" id="IPR044746">
    <property type="entry name" value="ABCC_6TM_D1"/>
</dbReference>
<keyword evidence="10" id="KW-0325">Glycoprotein</keyword>
<dbReference type="InterPro" id="IPR011527">
    <property type="entry name" value="ABC1_TM_dom"/>
</dbReference>
<feature type="transmembrane region" description="Helical" evidence="12">
    <location>
        <begin position="308"/>
        <end position="329"/>
    </location>
</feature>
<dbReference type="FunFam" id="1.20.1560.10:FF:000055">
    <property type="entry name" value="ABC multidrug transporter (Eurofung)"/>
    <property type="match status" value="1"/>
</dbReference>
<dbReference type="GO" id="GO:0005886">
    <property type="term" value="C:plasma membrane"/>
    <property type="evidence" value="ECO:0007669"/>
    <property type="project" value="UniProtKB-SubCell"/>
</dbReference>
<evidence type="ECO:0000256" key="12">
    <source>
        <dbReference type="SAM" id="Phobius"/>
    </source>
</evidence>
<evidence type="ECO:0000256" key="11">
    <source>
        <dbReference type="SAM" id="MobiDB-lite"/>
    </source>
</evidence>
<feature type="transmembrane region" description="Helical" evidence="12">
    <location>
        <begin position="158"/>
        <end position="175"/>
    </location>
</feature>
<dbReference type="PROSITE" id="PS50893">
    <property type="entry name" value="ABC_TRANSPORTER_2"/>
    <property type="match status" value="2"/>
</dbReference>
<reference evidence="15 16" key="2">
    <citation type="submission" date="2020-04" db="EMBL/GenBank/DDBJ databases">
        <title>Genome sequencing and assembly of multiple isolates from the Colletotrichum gloeosporioides species complex.</title>
        <authorList>
            <person name="Gan P."/>
            <person name="Shirasu K."/>
        </authorList>
    </citation>
    <scope>NUCLEOTIDE SEQUENCE [LARGE SCALE GENOMIC DNA]</scope>
    <source>
        <strain evidence="15 16">Nara gc5</strain>
    </source>
</reference>
<evidence type="ECO:0000256" key="1">
    <source>
        <dbReference type="ARBA" id="ARBA00004651"/>
    </source>
</evidence>
<evidence type="ECO:0000256" key="5">
    <source>
        <dbReference type="ARBA" id="ARBA00022692"/>
    </source>
</evidence>
<evidence type="ECO:0000256" key="8">
    <source>
        <dbReference type="ARBA" id="ARBA00022989"/>
    </source>
</evidence>
<comment type="caution">
    <text evidence="15">The sequence shown here is derived from an EMBL/GenBank/DDBJ whole genome shotgun (WGS) entry which is preliminary data.</text>
</comment>
<dbReference type="EMBL" id="ANPB02000001">
    <property type="protein sequence ID" value="KAF4492346.1"/>
    <property type="molecule type" value="Genomic_DNA"/>
</dbReference>
<keyword evidence="16" id="KW-1185">Reference proteome</keyword>
<dbReference type="FunFam" id="1.20.1560.10:FF:000066">
    <property type="entry name" value="ABC multidrug transporter (Eurofung)"/>
    <property type="match status" value="1"/>
</dbReference>
<dbReference type="GO" id="GO:0005524">
    <property type="term" value="F:ATP binding"/>
    <property type="evidence" value="ECO:0007669"/>
    <property type="project" value="UniProtKB-KW"/>
</dbReference>
<dbReference type="SMART" id="SM00382">
    <property type="entry name" value="AAA"/>
    <property type="match status" value="2"/>
</dbReference>
<evidence type="ECO:0000259" key="13">
    <source>
        <dbReference type="PROSITE" id="PS50893"/>
    </source>
</evidence>
<evidence type="ECO:0000256" key="7">
    <source>
        <dbReference type="ARBA" id="ARBA00022840"/>
    </source>
</evidence>
<evidence type="ECO:0000256" key="4">
    <source>
        <dbReference type="ARBA" id="ARBA00022475"/>
    </source>
</evidence>
<feature type="transmembrane region" description="Helical" evidence="12">
    <location>
        <begin position="128"/>
        <end position="152"/>
    </location>
</feature>
<protein>
    <submittedName>
        <fullName evidence="15">ABC transporter atnG</fullName>
    </submittedName>
</protein>
<feature type="transmembrane region" description="Helical" evidence="12">
    <location>
        <begin position="890"/>
        <end position="913"/>
    </location>
</feature>
<dbReference type="PROSITE" id="PS50929">
    <property type="entry name" value="ABC_TM1F"/>
    <property type="match status" value="2"/>
</dbReference>
<feature type="transmembrane region" description="Helical" evidence="12">
    <location>
        <begin position="98"/>
        <end position="116"/>
    </location>
</feature>
<dbReference type="CDD" id="cd03244">
    <property type="entry name" value="ABCC_MRP_domain2"/>
    <property type="match status" value="1"/>
</dbReference>
<dbReference type="GO" id="GO:0016887">
    <property type="term" value="F:ATP hydrolysis activity"/>
    <property type="evidence" value="ECO:0007669"/>
    <property type="project" value="InterPro"/>
</dbReference>
<feature type="transmembrane region" description="Helical" evidence="12">
    <location>
        <begin position="525"/>
        <end position="546"/>
    </location>
</feature>
<dbReference type="RefSeq" id="XP_031884191.2">
    <property type="nucleotide sequence ID" value="XM_032036814.2"/>
</dbReference>
<evidence type="ECO:0000259" key="14">
    <source>
        <dbReference type="PROSITE" id="PS50929"/>
    </source>
</evidence>
<dbReference type="Pfam" id="PF00005">
    <property type="entry name" value="ABC_tran"/>
    <property type="match status" value="2"/>
</dbReference>
<feature type="compositionally biased region" description="Polar residues" evidence="11">
    <location>
        <begin position="570"/>
        <end position="579"/>
    </location>
</feature>
<organism evidence="15 16">
    <name type="scientific">Colletotrichum fructicola (strain Nara gc5)</name>
    <name type="common">Anthracnose fungus</name>
    <name type="synonym">Colletotrichum gloeosporioides (strain Nara gc5)</name>
    <dbReference type="NCBI Taxonomy" id="1213859"/>
    <lineage>
        <taxon>Eukaryota</taxon>
        <taxon>Fungi</taxon>
        <taxon>Dikarya</taxon>
        <taxon>Ascomycota</taxon>
        <taxon>Pezizomycotina</taxon>
        <taxon>Sordariomycetes</taxon>
        <taxon>Hypocreomycetidae</taxon>
        <taxon>Glomerellales</taxon>
        <taxon>Glomerellaceae</taxon>
        <taxon>Colletotrichum</taxon>
        <taxon>Colletotrichum gloeosporioides species complex</taxon>
    </lineage>
</organism>
<dbReference type="FunFam" id="3.40.50.300:FF:002145">
    <property type="entry name" value="ABC transporter (MsbA subfamily)"/>
    <property type="match status" value="1"/>
</dbReference>
<feature type="transmembrane region" description="Helical" evidence="12">
    <location>
        <begin position="1116"/>
        <end position="1137"/>
    </location>
</feature>
<comment type="subcellular location">
    <subcellularLocation>
        <location evidence="1">Cell membrane</location>
        <topology evidence="1">Multi-pass membrane protein</topology>
    </subcellularLocation>
</comment>
<feature type="transmembrane region" description="Helical" evidence="12">
    <location>
        <begin position="1008"/>
        <end position="1026"/>
    </location>
</feature>
<dbReference type="OrthoDB" id="6500128at2759"/>
<dbReference type="SUPFAM" id="SSF90123">
    <property type="entry name" value="ABC transporter transmembrane region"/>
    <property type="match status" value="2"/>
</dbReference>
<dbReference type="Pfam" id="PF00664">
    <property type="entry name" value="ABC_membrane"/>
    <property type="match status" value="2"/>
</dbReference>
<dbReference type="InterPro" id="IPR036640">
    <property type="entry name" value="ABC1_TM_sf"/>
</dbReference>
<accession>A0A7J6JNG4</accession>
<dbReference type="PANTHER" id="PTHR24223">
    <property type="entry name" value="ATP-BINDING CASSETTE SUB-FAMILY C"/>
    <property type="match status" value="1"/>
</dbReference>
<feature type="region of interest" description="Disordered" evidence="11">
    <location>
        <begin position="838"/>
        <end position="868"/>
    </location>
</feature>
<dbReference type="GeneID" id="43620805"/>
<keyword evidence="7" id="KW-0067">ATP-binding</keyword>